<proteinExistence type="inferred from homology"/>
<evidence type="ECO:0000313" key="12">
    <source>
        <dbReference type="Proteomes" id="UP000289862"/>
    </source>
</evidence>
<dbReference type="GO" id="GO:0045259">
    <property type="term" value="C:proton-transporting ATP synthase complex"/>
    <property type="evidence" value="ECO:0007669"/>
    <property type="project" value="UniProtKB-KW"/>
</dbReference>
<keyword evidence="8" id="KW-1003">Cell membrane</keyword>
<feature type="domain" description="ATP synthase F1 complex delta/epsilon subunit N-terminal" evidence="10">
    <location>
        <begin position="5"/>
        <end position="84"/>
    </location>
</feature>
<keyword evidence="12" id="KW-1185">Reference proteome</keyword>
<evidence type="ECO:0000256" key="5">
    <source>
        <dbReference type="ARBA" id="ARBA00023136"/>
    </source>
</evidence>
<dbReference type="SUPFAM" id="SSF51344">
    <property type="entry name" value="Epsilon subunit of F1F0-ATP synthase N-terminal domain"/>
    <property type="match status" value="1"/>
</dbReference>
<sequence>MAKEIKLTITTPNGIFYEGTTEIVSLRTASGYIGLQSGRTPLFSSVETGSLIIGWENNPSSIKCFIGGGLVYADSNKINIITDDITDVRQIDLAQAERERDKIKQQLSSKKDNIDISKLEIKLKKTLSRIETYNQFNK</sequence>
<dbReference type="Pfam" id="PF02823">
    <property type="entry name" value="ATP-synt_DE_N"/>
    <property type="match status" value="1"/>
</dbReference>
<evidence type="ECO:0000256" key="2">
    <source>
        <dbReference type="ARBA" id="ARBA00005712"/>
    </source>
</evidence>
<evidence type="ECO:0000256" key="8">
    <source>
        <dbReference type="HAMAP-Rule" id="MF_00530"/>
    </source>
</evidence>
<dbReference type="InterPro" id="IPR036771">
    <property type="entry name" value="ATPsynth_dsu/esu_N"/>
</dbReference>
<evidence type="ECO:0000259" key="10">
    <source>
        <dbReference type="Pfam" id="PF02823"/>
    </source>
</evidence>
<keyword evidence="3 8" id="KW-0813">Transport</keyword>
<keyword evidence="11" id="KW-0378">Hydrolase</keyword>
<dbReference type="GO" id="GO:0012505">
    <property type="term" value="C:endomembrane system"/>
    <property type="evidence" value="ECO:0007669"/>
    <property type="project" value="UniProtKB-SubCell"/>
</dbReference>
<evidence type="ECO:0000256" key="1">
    <source>
        <dbReference type="ARBA" id="ARBA00004184"/>
    </source>
</evidence>
<evidence type="ECO:0000256" key="6">
    <source>
        <dbReference type="ARBA" id="ARBA00023196"/>
    </source>
</evidence>
<dbReference type="GO" id="GO:0005886">
    <property type="term" value="C:plasma membrane"/>
    <property type="evidence" value="ECO:0007669"/>
    <property type="project" value="UniProtKB-SubCell"/>
</dbReference>
<dbReference type="KEGG" id="mgal:NCTC10186_00326"/>
<dbReference type="PANTHER" id="PTHR13822">
    <property type="entry name" value="ATP SYNTHASE DELTA/EPSILON CHAIN"/>
    <property type="match status" value="1"/>
</dbReference>
<evidence type="ECO:0000256" key="3">
    <source>
        <dbReference type="ARBA" id="ARBA00022448"/>
    </source>
</evidence>
<gene>
    <name evidence="8 11" type="primary">atpC</name>
    <name evidence="11" type="ORF">NCTC10186_00326</name>
</gene>
<dbReference type="GO" id="GO:0016787">
    <property type="term" value="F:hydrolase activity"/>
    <property type="evidence" value="ECO:0007669"/>
    <property type="project" value="UniProtKB-KW"/>
</dbReference>
<dbReference type="InterPro" id="IPR001469">
    <property type="entry name" value="ATP_synth_F1_dsu/esu"/>
</dbReference>
<dbReference type="GO" id="GO:0005524">
    <property type="term" value="F:ATP binding"/>
    <property type="evidence" value="ECO:0007669"/>
    <property type="project" value="UniProtKB-UniRule"/>
</dbReference>
<evidence type="ECO:0000256" key="7">
    <source>
        <dbReference type="ARBA" id="ARBA00023310"/>
    </source>
</evidence>
<dbReference type="OrthoDB" id="389606at2"/>
<organism evidence="11 12">
    <name type="scientific">Mycoplasmopsis gallopavonis</name>
    <dbReference type="NCBI Taxonomy" id="76629"/>
    <lineage>
        <taxon>Bacteria</taxon>
        <taxon>Bacillati</taxon>
        <taxon>Mycoplasmatota</taxon>
        <taxon>Mycoplasmoidales</taxon>
        <taxon>Metamycoplasmataceae</taxon>
        <taxon>Mycoplasmopsis</taxon>
    </lineage>
</organism>
<dbReference type="RefSeq" id="WP_119572036.1">
    <property type="nucleotide sequence ID" value="NZ_LR215031.1"/>
</dbReference>
<comment type="similarity">
    <text evidence="2 8 9">Belongs to the ATPase epsilon chain family.</text>
</comment>
<dbReference type="Gene3D" id="2.60.15.10">
    <property type="entry name" value="F0F1 ATP synthase delta/epsilon subunit, N-terminal"/>
    <property type="match status" value="1"/>
</dbReference>
<keyword evidence="7 8" id="KW-0066">ATP synthesis</keyword>
<dbReference type="GO" id="GO:0046933">
    <property type="term" value="F:proton-transporting ATP synthase activity, rotational mechanism"/>
    <property type="evidence" value="ECO:0007669"/>
    <property type="project" value="UniProtKB-UniRule"/>
</dbReference>
<evidence type="ECO:0000256" key="9">
    <source>
        <dbReference type="RuleBase" id="RU003656"/>
    </source>
</evidence>
<name>A0A449AZA2_9BACT</name>
<dbReference type="EMBL" id="LR215031">
    <property type="protein sequence ID" value="VEU72853.1"/>
    <property type="molecule type" value="Genomic_DNA"/>
</dbReference>
<comment type="function">
    <text evidence="8">Produces ATP from ADP in the presence of a proton gradient across the membrane.</text>
</comment>
<dbReference type="HAMAP" id="MF_00530">
    <property type="entry name" value="ATP_synth_epsil_bac"/>
    <property type="match status" value="1"/>
</dbReference>
<keyword evidence="4 8" id="KW-0406">Ion transport</keyword>
<protein>
    <recommendedName>
        <fullName evidence="8">ATP synthase epsilon chain</fullName>
    </recommendedName>
    <alternativeName>
        <fullName evidence="8">ATP synthase F1 sector epsilon subunit</fullName>
    </alternativeName>
    <alternativeName>
        <fullName evidence="8">F-ATPase epsilon subunit</fullName>
    </alternativeName>
</protein>
<keyword evidence="5 8" id="KW-0472">Membrane</keyword>
<dbReference type="PANTHER" id="PTHR13822:SF10">
    <property type="entry name" value="ATP SYNTHASE EPSILON CHAIN, CHLOROPLASTIC"/>
    <property type="match status" value="1"/>
</dbReference>
<keyword evidence="8" id="KW-0375">Hydrogen ion transport</keyword>
<dbReference type="Proteomes" id="UP000289862">
    <property type="component" value="Chromosome"/>
</dbReference>
<reference evidence="11 12" key="1">
    <citation type="submission" date="2019-01" db="EMBL/GenBank/DDBJ databases">
        <authorList>
            <consortium name="Pathogen Informatics"/>
        </authorList>
    </citation>
    <scope>NUCLEOTIDE SEQUENCE [LARGE SCALE GENOMIC DNA]</scope>
    <source>
        <strain evidence="11 12">NCTC10186</strain>
    </source>
</reference>
<keyword evidence="6 8" id="KW-0139">CF(1)</keyword>
<comment type="subcellular location">
    <subcellularLocation>
        <location evidence="8">Cell membrane</location>
        <topology evidence="8">Peripheral membrane protein</topology>
    </subcellularLocation>
    <subcellularLocation>
        <location evidence="1">Endomembrane system</location>
        <topology evidence="1">Peripheral membrane protein</topology>
    </subcellularLocation>
</comment>
<dbReference type="InterPro" id="IPR020546">
    <property type="entry name" value="ATP_synth_F1_dsu/esu_N"/>
</dbReference>
<comment type="subunit">
    <text evidence="8 9">F-type ATPases have 2 components, CF(1) - the catalytic core - and CF(0) - the membrane proton channel. CF(1) has five subunits: alpha(3), beta(3), gamma(1), delta(1), epsilon(1). CF(0) has three main subunits: a, b and c.</text>
</comment>
<evidence type="ECO:0000313" key="11">
    <source>
        <dbReference type="EMBL" id="VEU72853.1"/>
    </source>
</evidence>
<accession>A0A449AZA2</accession>
<dbReference type="AlphaFoldDB" id="A0A449AZA2"/>
<dbReference type="NCBIfam" id="TIGR01216">
    <property type="entry name" value="ATP_synt_epsi"/>
    <property type="match status" value="1"/>
</dbReference>
<evidence type="ECO:0000256" key="4">
    <source>
        <dbReference type="ARBA" id="ARBA00023065"/>
    </source>
</evidence>